<protein>
    <submittedName>
        <fullName evidence="3">WSC domain-containing protein</fullName>
    </submittedName>
</protein>
<dbReference type="WBParaSite" id="ACRNAN_Path_1377.g5404.t1">
    <property type="protein sequence ID" value="ACRNAN_Path_1377.g5404.t1"/>
    <property type="gene ID" value="ACRNAN_Path_1377.g5404"/>
</dbReference>
<dbReference type="PANTHER" id="PTHR31936">
    <property type="entry name" value="PROTEIN CBG18744"/>
    <property type="match status" value="1"/>
</dbReference>
<reference evidence="3" key="1">
    <citation type="submission" date="2022-11" db="UniProtKB">
        <authorList>
            <consortium name="WormBaseParasite"/>
        </authorList>
    </citation>
    <scope>IDENTIFICATION</scope>
</reference>
<evidence type="ECO:0000313" key="2">
    <source>
        <dbReference type="Proteomes" id="UP000887540"/>
    </source>
</evidence>
<dbReference type="PROSITE" id="PS51212">
    <property type="entry name" value="WSC"/>
    <property type="match status" value="1"/>
</dbReference>
<proteinExistence type="predicted"/>
<keyword evidence="2" id="KW-1185">Reference proteome</keyword>
<dbReference type="Proteomes" id="UP000887540">
    <property type="component" value="Unplaced"/>
</dbReference>
<name>A0A914BZS1_9BILA</name>
<sequence length="364" mass="39883">MLYWAMVIMECNKLLFRYLWCLGPEAMSEPCNLAPCPYPKNSCCNNNRAFVSNGQIVCTTVSTSPDTPSSCSIDTCCPTGGMWSEWSASGSCSDTCGAFGSVTYTRACLTGSSCPCRQIFVTLNLVIILVTHALLDIMLKVSMDKSYEDYGLHGVLGHLVAMFVVHVVCKQGQDRVDLLRMDAHVQTCPSNSIPAPTCQVTTTTTSTTSTTMSTPTSTISPISITSSSTTELLTTTTTNICSTTYLGCYTDAVSRILSYGAVRLDTNNSPMVCASICKQAGYLYAGVEYAYECWCGNSLNLAVAQKLPDGCQCNMACTGNSSFYCGAGFVYYYFGNFNYVNYNNKYHICEFIYYYLDNFNYVNY</sequence>
<accession>A0A914BZS1</accession>
<evidence type="ECO:0000313" key="3">
    <source>
        <dbReference type="WBParaSite" id="ACRNAN_Path_1377.g5404.t1"/>
    </source>
</evidence>
<feature type="domain" description="WSC" evidence="1">
    <location>
        <begin position="242"/>
        <end position="339"/>
    </location>
</feature>
<dbReference type="SMART" id="SM00321">
    <property type="entry name" value="WSC"/>
    <property type="match status" value="1"/>
</dbReference>
<dbReference type="InterPro" id="IPR002889">
    <property type="entry name" value="WSC_carb-bd"/>
</dbReference>
<dbReference type="PANTHER" id="PTHR31936:SF2">
    <property type="entry name" value="FLO11 DOMAIN-CONTAINING PROTEIN"/>
    <property type="match status" value="1"/>
</dbReference>
<dbReference type="Pfam" id="PF01822">
    <property type="entry name" value="WSC"/>
    <property type="match status" value="1"/>
</dbReference>
<dbReference type="AlphaFoldDB" id="A0A914BZS1"/>
<evidence type="ECO:0000259" key="1">
    <source>
        <dbReference type="PROSITE" id="PS51212"/>
    </source>
</evidence>
<organism evidence="2 3">
    <name type="scientific">Acrobeloides nanus</name>
    <dbReference type="NCBI Taxonomy" id="290746"/>
    <lineage>
        <taxon>Eukaryota</taxon>
        <taxon>Metazoa</taxon>
        <taxon>Ecdysozoa</taxon>
        <taxon>Nematoda</taxon>
        <taxon>Chromadorea</taxon>
        <taxon>Rhabditida</taxon>
        <taxon>Tylenchina</taxon>
        <taxon>Cephalobomorpha</taxon>
        <taxon>Cephaloboidea</taxon>
        <taxon>Cephalobidae</taxon>
        <taxon>Acrobeloides</taxon>
    </lineage>
</organism>